<dbReference type="EMBL" id="QMFY01000003">
    <property type="protein sequence ID" value="RAW01559.1"/>
    <property type="molecule type" value="Genomic_DNA"/>
</dbReference>
<feature type="transmembrane region" description="Helical" evidence="1">
    <location>
        <begin position="16"/>
        <end position="37"/>
    </location>
</feature>
<evidence type="ECO:0000313" key="2">
    <source>
        <dbReference type="EMBL" id="RAW01559.1"/>
    </source>
</evidence>
<dbReference type="AlphaFoldDB" id="A0A364Y491"/>
<evidence type="ECO:0008006" key="4">
    <source>
        <dbReference type="Google" id="ProtNLM"/>
    </source>
</evidence>
<keyword evidence="3" id="KW-1185">Reference proteome</keyword>
<dbReference type="InterPro" id="IPR031709">
    <property type="entry name" value="PutAbiC"/>
</dbReference>
<sequence>MKSNRLKEIKTYDKEFWWYFAGFCGLVFLISWIPLILTQYSWGFSIGRIDANEIGDAIGGTLGPMVALLASALTFLAFWVQYKANQQQRYDIKVERFENKFYEMLRLHNDTVSEIEIAGRHSGRKAFIYLFDEFRFVYRIVEHEYDKWNSRSEVHAQVARLSYDKEKLAEFAYKMFFFGVGEQSDKATMHTHNVHTPFYIKTRNILKRLQNEYRRQSGNGSYVKLIYSSYPPIDLDINYVPFDGHVSKLGHYYRHLYQTVRFINQQEDLEDTYSFMKTLRAQLSNHEQLLLYYNSFFVDLWWTEKLFLISRIVKNIPLYLSDIGPDPVERFRKAIKIENPKISDASVEEELGELLEWYNPANEN</sequence>
<dbReference type="OrthoDB" id="6678638at2"/>
<comment type="caution">
    <text evidence="2">The sequence shown here is derived from an EMBL/GenBank/DDBJ whole genome shotgun (WGS) entry which is preliminary data.</text>
</comment>
<evidence type="ECO:0000256" key="1">
    <source>
        <dbReference type="SAM" id="Phobius"/>
    </source>
</evidence>
<name>A0A364Y491_9BACT</name>
<dbReference type="Proteomes" id="UP000251889">
    <property type="component" value="Unassembled WGS sequence"/>
</dbReference>
<accession>A0A364Y491</accession>
<dbReference type="RefSeq" id="WP_112746299.1">
    <property type="nucleotide sequence ID" value="NZ_QMFY01000003.1"/>
</dbReference>
<reference evidence="2 3" key="1">
    <citation type="submission" date="2018-06" db="EMBL/GenBank/DDBJ databases">
        <title>Chryseolinea flavus sp. nov., a member of the phylum Bacteroidetes isolated from soil.</title>
        <authorList>
            <person name="Li Y."/>
            <person name="Wang J."/>
        </authorList>
    </citation>
    <scope>NUCLEOTIDE SEQUENCE [LARGE SCALE GENOMIC DNA]</scope>
    <source>
        <strain evidence="2 3">SDU1-6</strain>
    </source>
</reference>
<proteinExistence type="predicted"/>
<keyword evidence="1" id="KW-1133">Transmembrane helix</keyword>
<dbReference type="Pfam" id="PF16872">
    <property type="entry name" value="putAbiC"/>
    <property type="match status" value="1"/>
</dbReference>
<keyword evidence="1" id="KW-0812">Transmembrane</keyword>
<feature type="transmembrane region" description="Helical" evidence="1">
    <location>
        <begin position="57"/>
        <end position="80"/>
    </location>
</feature>
<evidence type="ECO:0000313" key="3">
    <source>
        <dbReference type="Proteomes" id="UP000251889"/>
    </source>
</evidence>
<keyword evidence="1" id="KW-0472">Membrane</keyword>
<gene>
    <name evidence="2" type="ORF">DQQ10_07830</name>
</gene>
<organism evidence="2 3">
    <name type="scientific">Pseudochryseolinea flava</name>
    <dbReference type="NCBI Taxonomy" id="2059302"/>
    <lineage>
        <taxon>Bacteria</taxon>
        <taxon>Pseudomonadati</taxon>
        <taxon>Bacteroidota</taxon>
        <taxon>Cytophagia</taxon>
        <taxon>Cytophagales</taxon>
        <taxon>Fulvivirgaceae</taxon>
        <taxon>Pseudochryseolinea</taxon>
    </lineage>
</organism>
<protein>
    <recommendedName>
        <fullName evidence="4">Phage abortive infection protein</fullName>
    </recommendedName>
</protein>